<evidence type="ECO:0000256" key="5">
    <source>
        <dbReference type="ARBA" id="ARBA00022989"/>
    </source>
</evidence>
<feature type="transmembrane region" description="Helical" evidence="9">
    <location>
        <begin position="290"/>
        <end position="313"/>
    </location>
</feature>
<dbReference type="SUPFAM" id="SSF48726">
    <property type="entry name" value="Immunoglobulin"/>
    <property type="match status" value="2"/>
</dbReference>
<dbReference type="SMART" id="SM00409">
    <property type="entry name" value="IG"/>
    <property type="match status" value="1"/>
</dbReference>
<dbReference type="PANTHER" id="PTHR24100">
    <property type="entry name" value="BUTYROPHILIN"/>
    <property type="match status" value="1"/>
</dbReference>
<evidence type="ECO:0000256" key="3">
    <source>
        <dbReference type="ARBA" id="ARBA00022692"/>
    </source>
</evidence>
<feature type="domain" description="Ig-like" evidence="11">
    <location>
        <begin position="53"/>
        <end position="168"/>
    </location>
</feature>
<dbReference type="FunFam" id="2.60.120.920:FF:000004">
    <property type="entry name" value="Butyrophilin subfamily 1 member A1"/>
    <property type="match status" value="1"/>
</dbReference>
<evidence type="ECO:0000256" key="4">
    <source>
        <dbReference type="ARBA" id="ARBA00022729"/>
    </source>
</evidence>
<dbReference type="GO" id="GO:0050852">
    <property type="term" value="P:T cell receptor signaling pathway"/>
    <property type="evidence" value="ECO:0007669"/>
    <property type="project" value="TreeGrafter"/>
</dbReference>
<dbReference type="InterPro" id="IPR003879">
    <property type="entry name" value="Butyrophylin_SPRY"/>
</dbReference>
<comment type="similarity">
    <text evidence="2">Belongs to the immunoglobulin superfamily. BTN/MOG family.</text>
</comment>
<dbReference type="InterPro" id="IPR013106">
    <property type="entry name" value="Ig_V-set"/>
</dbReference>
<evidence type="ECO:0000256" key="6">
    <source>
        <dbReference type="ARBA" id="ARBA00023136"/>
    </source>
</evidence>
<evidence type="ECO:0000256" key="1">
    <source>
        <dbReference type="ARBA" id="ARBA00004479"/>
    </source>
</evidence>
<protein>
    <submittedName>
        <fullName evidence="13">Butyrophilin subfamily 1 member A1-like</fullName>
    </submittedName>
</protein>
<dbReference type="Pfam" id="PF00622">
    <property type="entry name" value="SPRY"/>
    <property type="match status" value="1"/>
</dbReference>
<dbReference type="Pfam" id="PF22705">
    <property type="entry name" value="C2-set_3"/>
    <property type="match status" value="1"/>
</dbReference>
<dbReference type="GeneID" id="115466324"/>
<dbReference type="InterPro" id="IPR006574">
    <property type="entry name" value="PRY"/>
</dbReference>
<evidence type="ECO:0000256" key="7">
    <source>
        <dbReference type="ARBA" id="ARBA00023157"/>
    </source>
</evidence>
<dbReference type="InterPro" id="IPR036179">
    <property type="entry name" value="Ig-like_dom_sf"/>
</dbReference>
<dbReference type="PROSITE" id="PS50188">
    <property type="entry name" value="B302_SPRY"/>
    <property type="match status" value="1"/>
</dbReference>
<dbReference type="GO" id="GO:0005102">
    <property type="term" value="F:signaling receptor binding"/>
    <property type="evidence" value="ECO:0007669"/>
    <property type="project" value="TreeGrafter"/>
</dbReference>
<dbReference type="InterPro" id="IPR003599">
    <property type="entry name" value="Ig_sub"/>
</dbReference>
<name>A0A6P7XJJ3_9AMPH</name>
<dbReference type="InterPro" id="IPR013320">
    <property type="entry name" value="ConA-like_dom_sf"/>
</dbReference>
<dbReference type="InterPro" id="IPR053896">
    <property type="entry name" value="BTN3A2-like_Ig-C"/>
</dbReference>
<proteinExistence type="inferred from homology"/>
<evidence type="ECO:0000313" key="13">
    <source>
        <dbReference type="RefSeq" id="XP_030053361.1"/>
    </source>
</evidence>
<dbReference type="InterPro" id="IPR043136">
    <property type="entry name" value="B30.2/SPRY_sf"/>
</dbReference>
<sequence>MENGRCSEDLHDDCNFQKDFAVKTEHKRLHVFIITEVLNMYFSCTTLAKSPVPAFILFLISHHLQIANTAGTFKVIGPEQPVIALLGEDAVLSCRLSPGLSAEHMQVRWFRTGFDSIVHLYENRLDQNKHQILEYKGRTELIIDHISSGNVSLRIQNIRPYDDGRYTCFFLFDNYYDEAALELKVGVVGTAPSFSLNVYQDSGMRVVCEATGWYPEPEVTWKQDDGQSLTSLSETETQEHNGLFNVKSNLILITNRYSKFSCHIRNSILNQERESAILISDAFFQPVSRWVVILSIILMSVMILYGLLVVLPVSHLRKSSKEKAKLSADIESLSAELEWRRSRTYAVDVTLDPETAHPDLMVSKDQKSVTSEDPNQDVPDNLQRFDSFLCVLGCECFTSGKHYWEVEVKNKTEWALGVCKDSVKRKGVITPSPRNGYWVLWLLHEGNNWAFSSHTSELTSIERPKSVGILLDYEGGKVSFYNAEEKCHLFTFTDNFEEKLRPFFYPGLFDDTNSGALKIQGTSAWE</sequence>
<dbReference type="InterPro" id="IPR007110">
    <property type="entry name" value="Ig-like_dom"/>
</dbReference>
<reference evidence="13" key="1">
    <citation type="submission" date="2025-08" db="UniProtKB">
        <authorList>
            <consortium name="RefSeq"/>
        </authorList>
    </citation>
    <scope>IDENTIFICATION</scope>
</reference>
<dbReference type="FunCoup" id="A0A6P7XJJ3">
    <property type="interactions" value="1188"/>
</dbReference>
<keyword evidence="3 9" id="KW-0812">Transmembrane</keyword>
<dbReference type="CDD" id="cd05713">
    <property type="entry name" value="IgV_MOG_like"/>
    <property type="match status" value="1"/>
</dbReference>
<dbReference type="PRINTS" id="PR01407">
    <property type="entry name" value="BUTYPHLNCDUF"/>
</dbReference>
<dbReference type="PANTHER" id="PTHR24100:SF149">
    <property type="entry name" value="BG-LIKE ANTIGEN 1-RELATED"/>
    <property type="match status" value="1"/>
</dbReference>
<organism evidence="12 13">
    <name type="scientific">Microcaecilia unicolor</name>
    <dbReference type="NCBI Taxonomy" id="1415580"/>
    <lineage>
        <taxon>Eukaryota</taxon>
        <taxon>Metazoa</taxon>
        <taxon>Chordata</taxon>
        <taxon>Craniata</taxon>
        <taxon>Vertebrata</taxon>
        <taxon>Euteleostomi</taxon>
        <taxon>Amphibia</taxon>
        <taxon>Gymnophiona</taxon>
        <taxon>Siphonopidae</taxon>
        <taxon>Microcaecilia</taxon>
    </lineage>
</organism>
<evidence type="ECO:0000259" key="10">
    <source>
        <dbReference type="PROSITE" id="PS50188"/>
    </source>
</evidence>
<evidence type="ECO:0000259" key="11">
    <source>
        <dbReference type="PROSITE" id="PS50835"/>
    </source>
</evidence>
<dbReference type="InterPro" id="IPR003877">
    <property type="entry name" value="SPRY_dom"/>
</dbReference>
<gene>
    <name evidence="13" type="primary">LOC115466324</name>
</gene>
<evidence type="ECO:0000313" key="12">
    <source>
        <dbReference type="Proteomes" id="UP000515156"/>
    </source>
</evidence>
<dbReference type="FunFam" id="2.60.40.10:FF:000183">
    <property type="entry name" value="Myelin-oligodendrocyte glycoprotein"/>
    <property type="match status" value="1"/>
</dbReference>
<keyword evidence="4" id="KW-0732">Signal</keyword>
<evidence type="ECO:0000256" key="2">
    <source>
        <dbReference type="ARBA" id="ARBA00007591"/>
    </source>
</evidence>
<dbReference type="InterPro" id="IPR013783">
    <property type="entry name" value="Ig-like_fold"/>
</dbReference>
<dbReference type="RefSeq" id="XP_030053361.1">
    <property type="nucleotide sequence ID" value="XM_030197501.1"/>
</dbReference>
<comment type="subcellular location">
    <subcellularLocation>
        <location evidence="1">Membrane</location>
        <topology evidence="1">Single-pass type I membrane protein</topology>
    </subcellularLocation>
</comment>
<dbReference type="FunFam" id="2.60.40.10:FF:000088">
    <property type="entry name" value="Butyrophilin subfamily 1 member A1"/>
    <property type="match status" value="1"/>
</dbReference>
<dbReference type="Gene3D" id="2.60.120.920">
    <property type="match status" value="1"/>
</dbReference>
<dbReference type="KEGG" id="muo:115466324"/>
<keyword evidence="6 9" id="KW-0472">Membrane</keyword>
<dbReference type="SUPFAM" id="SSF49899">
    <property type="entry name" value="Concanavalin A-like lectins/glucanases"/>
    <property type="match status" value="1"/>
</dbReference>
<evidence type="ECO:0000256" key="8">
    <source>
        <dbReference type="ARBA" id="ARBA00023319"/>
    </source>
</evidence>
<dbReference type="SMART" id="SM00406">
    <property type="entry name" value="IGv"/>
    <property type="match status" value="1"/>
</dbReference>
<keyword evidence="5 9" id="KW-1133">Transmembrane helix</keyword>
<keyword evidence="7" id="KW-1015">Disulfide bond</keyword>
<dbReference type="SMART" id="SM00589">
    <property type="entry name" value="PRY"/>
    <property type="match status" value="1"/>
</dbReference>
<dbReference type="PROSITE" id="PS50835">
    <property type="entry name" value="IG_LIKE"/>
    <property type="match status" value="2"/>
</dbReference>
<dbReference type="InParanoid" id="A0A6P7XJJ3"/>
<dbReference type="SMART" id="SM00449">
    <property type="entry name" value="SPRY"/>
    <property type="match status" value="1"/>
</dbReference>
<dbReference type="Proteomes" id="UP000515156">
    <property type="component" value="Chromosome 3"/>
</dbReference>
<keyword evidence="8" id="KW-0393">Immunoglobulin domain</keyword>
<accession>A0A6P7XJJ3</accession>
<dbReference type="InterPro" id="IPR001870">
    <property type="entry name" value="B30.2/SPRY"/>
</dbReference>
<dbReference type="OrthoDB" id="9986391at2759"/>
<dbReference type="AlphaFoldDB" id="A0A6P7XJJ3"/>
<dbReference type="GO" id="GO:0009897">
    <property type="term" value="C:external side of plasma membrane"/>
    <property type="evidence" value="ECO:0007669"/>
    <property type="project" value="TreeGrafter"/>
</dbReference>
<dbReference type="Pfam" id="PF07686">
    <property type="entry name" value="V-set"/>
    <property type="match status" value="1"/>
</dbReference>
<dbReference type="GO" id="GO:0001817">
    <property type="term" value="P:regulation of cytokine production"/>
    <property type="evidence" value="ECO:0007669"/>
    <property type="project" value="TreeGrafter"/>
</dbReference>
<dbReference type="Pfam" id="PF13765">
    <property type="entry name" value="PRY"/>
    <property type="match status" value="1"/>
</dbReference>
<evidence type="ECO:0000256" key="9">
    <source>
        <dbReference type="SAM" id="Phobius"/>
    </source>
</evidence>
<dbReference type="Gene3D" id="2.60.40.10">
    <property type="entry name" value="Immunoglobulins"/>
    <property type="match status" value="2"/>
</dbReference>
<keyword evidence="12" id="KW-1185">Reference proteome</keyword>
<feature type="domain" description="Ig-like" evidence="11">
    <location>
        <begin position="192"/>
        <end position="280"/>
    </location>
</feature>
<dbReference type="CDD" id="cd13733">
    <property type="entry name" value="SPRY_PRY_C-I_1"/>
    <property type="match status" value="1"/>
</dbReference>
<dbReference type="InterPro" id="IPR050504">
    <property type="entry name" value="IgSF_BTN/MOG"/>
</dbReference>
<feature type="domain" description="B30.2/SPRY" evidence="10">
    <location>
        <begin position="329"/>
        <end position="522"/>
    </location>
</feature>